<evidence type="ECO:0000313" key="1">
    <source>
        <dbReference type="EMBL" id="KAJ4445921.1"/>
    </source>
</evidence>
<evidence type="ECO:0000313" key="2">
    <source>
        <dbReference type="Proteomes" id="UP001148838"/>
    </source>
</evidence>
<protein>
    <submittedName>
        <fullName evidence="1">Uncharacterized protein</fullName>
    </submittedName>
</protein>
<accession>A0ABQ8TJ06</accession>
<name>A0ABQ8TJ06_PERAM</name>
<organism evidence="1 2">
    <name type="scientific">Periplaneta americana</name>
    <name type="common">American cockroach</name>
    <name type="synonym">Blatta americana</name>
    <dbReference type="NCBI Taxonomy" id="6978"/>
    <lineage>
        <taxon>Eukaryota</taxon>
        <taxon>Metazoa</taxon>
        <taxon>Ecdysozoa</taxon>
        <taxon>Arthropoda</taxon>
        <taxon>Hexapoda</taxon>
        <taxon>Insecta</taxon>
        <taxon>Pterygota</taxon>
        <taxon>Neoptera</taxon>
        <taxon>Polyneoptera</taxon>
        <taxon>Dictyoptera</taxon>
        <taxon>Blattodea</taxon>
        <taxon>Blattoidea</taxon>
        <taxon>Blattidae</taxon>
        <taxon>Blattinae</taxon>
        <taxon>Periplaneta</taxon>
    </lineage>
</organism>
<reference evidence="1 2" key="1">
    <citation type="journal article" date="2022" name="Allergy">
        <title>Genome assembly and annotation of Periplaneta americana reveal a comprehensive cockroach allergen profile.</title>
        <authorList>
            <person name="Wang L."/>
            <person name="Xiong Q."/>
            <person name="Saelim N."/>
            <person name="Wang L."/>
            <person name="Nong W."/>
            <person name="Wan A.T."/>
            <person name="Shi M."/>
            <person name="Liu X."/>
            <person name="Cao Q."/>
            <person name="Hui J.H.L."/>
            <person name="Sookrung N."/>
            <person name="Leung T.F."/>
            <person name="Tungtrongchitr A."/>
            <person name="Tsui S.K.W."/>
        </authorList>
    </citation>
    <scope>NUCLEOTIDE SEQUENCE [LARGE SCALE GENOMIC DNA]</scope>
    <source>
        <strain evidence="1">PWHHKU_190912</strain>
    </source>
</reference>
<sequence length="135" mass="15382">MFLIMSEDLKTKVNDRILQDRRTSLDELLKDFLGGTRFGSDEELKKTVNTWLNELAAEEYNTGILKLCMESVPTQHYDALGDLRWIAKIRFRKPAVTPGEIIVLITRYVHSGPPLLRHVDVRPAAGWSVLALYGL</sequence>
<gene>
    <name evidence="1" type="ORF">ANN_12607</name>
</gene>
<dbReference type="Proteomes" id="UP001148838">
    <property type="component" value="Unassembled WGS sequence"/>
</dbReference>
<proteinExistence type="predicted"/>
<comment type="caution">
    <text evidence="1">The sequence shown here is derived from an EMBL/GenBank/DDBJ whole genome shotgun (WGS) entry which is preliminary data.</text>
</comment>
<dbReference type="EMBL" id="JAJSOF020000009">
    <property type="protein sequence ID" value="KAJ4445921.1"/>
    <property type="molecule type" value="Genomic_DNA"/>
</dbReference>
<keyword evidence="2" id="KW-1185">Reference proteome</keyword>